<organism evidence="1 2">
    <name type="scientific">Geodermatophilus ruber</name>
    <dbReference type="NCBI Taxonomy" id="504800"/>
    <lineage>
        <taxon>Bacteria</taxon>
        <taxon>Bacillati</taxon>
        <taxon>Actinomycetota</taxon>
        <taxon>Actinomycetes</taxon>
        <taxon>Geodermatophilales</taxon>
        <taxon>Geodermatophilaceae</taxon>
        <taxon>Geodermatophilus</taxon>
    </lineage>
</organism>
<evidence type="ECO:0000313" key="1">
    <source>
        <dbReference type="EMBL" id="SFL17506.1"/>
    </source>
</evidence>
<dbReference type="EMBL" id="FOSW01000007">
    <property type="protein sequence ID" value="SFL17506.1"/>
    <property type="molecule type" value="Genomic_DNA"/>
</dbReference>
<proteinExistence type="predicted"/>
<keyword evidence="2" id="KW-1185">Reference proteome</keyword>
<gene>
    <name evidence="1" type="ORF">SAMN04488085_107181</name>
</gene>
<reference evidence="2" key="1">
    <citation type="submission" date="2016-10" db="EMBL/GenBank/DDBJ databases">
        <authorList>
            <person name="Varghese N."/>
            <person name="Submissions S."/>
        </authorList>
    </citation>
    <scope>NUCLEOTIDE SEQUENCE [LARGE SCALE GENOMIC DNA]</scope>
    <source>
        <strain evidence="2">DSM 45317</strain>
    </source>
</reference>
<dbReference type="AlphaFoldDB" id="A0A1I4FKY0"/>
<evidence type="ECO:0000313" key="2">
    <source>
        <dbReference type="Proteomes" id="UP000199152"/>
    </source>
</evidence>
<sequence length="29" mass="3181">MSVTRRSLELARVVTVTFTRLAPAGVYAD</sequence>
<accession>A0A1I4FKY0</accession>
<dbReference type="InParanoid" id="A0A1I4FKY0"/>
<dbReference type="Proteomes" id="UP000199152">
    <property type="component" value="Unassembled WGS sequence"/>
</dbReference>
<name>A0A1I4FKY0_9ACTN</name>
<protein>
    <submittedName>
        <fullName evidence="1">Uncharacterized protein</fullName>
    </submittedName>
</protein>